<feature type="transmembrane region" description="Helical" evidence="1">
    <location>
        <begin position="102"/>
        <end position="121"/>
    </location>
</feature>
<evidence type="ECO:0000313" key="3">
    <source>
        <dbReference type="EMBL" id="KAA0177866.1"/>
    </source>
</evidence>
<evidence type="ECO:0000313" key="4">
    <source>
        <dbReference type="Proteomes" id="UP000322899"/>
    </source>
</evidence>
<evidence type="ECO:0000313" key="5">
    <source>
        <dbReference type="Proteomes" id="UP000325113"/>
    </source>
</evidence>
<feature type="transmembrane region" description="Helical" evidence="1">
    <location>
        <begin position="128"/>
        <end position="149"/>
    </location>
</feature>
<reference evidence="4 5" key="1">
    <citation type="submission" date="2019-07" db="EMBL/GenBank/DDBJ databases">
        <title>Genomes of Cafeteria roenbergensis.</title>
        <authorList>
            <person name="Fischer M.G."/>
            <person name="Hackl T."/>
            <person name="Roman M."/>
        </authorList>
    </citation>
    <scope>NUCLEOTIDE SEQUENCE [LARGE SCALE GENOMIC DNA]</scope>
    <source>
        <strain evidence="2 5">Cflag</strain>
        <strain evidence="3 4">E4-10P</strain>
    </source>
</reference>
<protein>
    <submittedName>
        <fullName evidence="2">Uncharacterized protein</fullName>
    </submittedName>
</protein>
<gene>
    <name evidence="3" type="ORF">FNF27_00414</name>
    <name evidence="2" type="ORF">FNF31_06458</name>
</gene>
<dbReference type="Proteomes" id="UP000325113">
    <property type="component" value="Unassembled WGS sequence"/>
</dbReference>
<comment type="caution">
    <text evidence="2">The sequence shown here is derived from an EMBL/GenBank/DDBJ whole genome shotgun (WGS) entry which is preliminary data.</text>
</comment>
<feature type="transmembrane region" description="Helical" evidence="1">
    <location>
        <begin position="56"/>
        <end position="82"/>
    </location>
</feature>
<evidence type="ECO:0000313" key="2">
    <source>
        <dbReference type="EMBL" id="KAA0153524.1"/>
    </source>
</evidence>
<dbReference type="EMBL" id="VLTO01000002">
    <property type="protein sequence ID" value="KAA0177866.1"/>
    <property type="molecule type" value="Genomic_DNA"/>
</dbReference>
<dbReference type="AlphaFoldDB" id="A0A5A8CM53"/>
<keyword evidence="1" id="KW-1133">Transmembrane helix</keyword>
<feature type="transmembrane region" description="Helical" evidence="1">
    <location>
        <begin position="155"/>
        <end position="175"/>
    </location>
</feature>
<evidence type="ECO:0000256" key="1">
    <source>
        <dbReference type="SAM" id="Phobius"/>
    </source>
</evidence>
<organism evidence="2 5">
    <name type="scientific">Cafeteria roenbergensis</name>
    <name type="common">Marine flagellate</name>
    <dbReference type="NCBI Taxonomy" id="33653"/>
    <lineage>
        <taxon>Eukaryota</taxon>
        <taxon>Sar</taxon>
        <taxon>Stramenopiles</taxon>
        <taxon>Bigyra</taxon>
        <taxon>Opalozoa</taxon>
        <taxon>Bicosoecida</taxon>
        <taxon>Cafeteriaceae</taxon>
        <taxon>Cafeteria</taxon>
    </lineage>
</organism>
<feature type="transmembrane region" description="Helical" evidence="1">
    <location>
        <begin position="21"/>
        <end position="44"/>
    </location>
</feature>
<sequence length="207" mass="21132">MLHNSTAAHWNGLAPEAADEVAVVSAVGALHIALLFWIVARLMLRHRDAEASVRQRLASAGLTATLAAALLAAAGASVAWLFLRDCPECSMQSTPSAAALEALAEGVAWSAAVAAACGFVVARLDTQFAFVVVFSGLSWTSLRIAATVATKYRPVVAGTVAAAAALVEGSAVVAAGQLVAVERYRAALIAVAQARRVAAAMDAEIAP</sequence>
<accession>A0A5A8CM53</accession>
<keyword evidence="1" id="KW-0812">Transmembrane</keyword>
<name>A0A5A8CM53_CAFRO</name>
<proteinExistence type="predicted"/>
<dbReference type="Proteomes" id="UP000322899">
    <property type="component" value="Unassembled WGS sequence"/>
</dbReference>
<dbReference type="EMBL" id="VLTM01000099">
    <property type="protein sequence ID" value="KAA0153524.1"/>
    <property type="molecule type" value="Genomic_DNA"/>
</dbReference>
<keyword evidence="1" id="KW-0472">Membrane</keyword>